<evidence type="ECO:0000256" key="1">
    <source>
        <dbReference type="SAM" id="Phobius"/>
    </source>
</evidence>
<dbReference type="EMBL" id="JAEPRQ010000003">
    <property type="protein sequence ID" value="MBK4216311.1"/>
    <property type="molecule type" value="Genomic_DNA"/>
</dbReference>
<feature type="transmembrane region" description="Helical" evidence="1">
    <location>
        <begin position="94"/>
        <end position="114"/>
    </location>
</feature>
<dbReference type="Proteomes" id="UP000640485">
    <property type="component" value="Unassembled WGS sequence"/>
</dbReference>
<proteinExistence type="predicted"/>
<reference evidence="2" key="1">
    <citation type="submission" date="2021-01" db="EMBL/GenBank/DDBJ databases">
        <title>Paracoccus amoyensis sp. nov., isolated from the surface seawater along the coast of Xiamen Island, China.</title>
        <authorList>
            <person name="Lyu L."/>
        </authorList>
    </citation>
    <scope>NUCLEOTIDE SEQUENCE</scope>
    <source>
        <strain evidence="2">MJ17</strain>
    </source>
</reference>
<dbReference type="RefSeq" id="WP_200686075.1">
    <property type="nucleotide sequence ID" value="NZ_JAEPRQ010000003.1"/>
</dbReference>
<dbReference type="AlphaFoldDB" id="A0A934SFZ1"/>
<keyword evidence="3" id="KW-1185">Reference proteome</keyword>
<keyword evidence="1" id="KW-0812">Transmembrane</keyword>
<organism evidence="2 3">
    <name type="scientific">Paracoccus caeni</name>
    <dbReference type="NCBI Taxonomy" id="657651"/>
    <lineage>
        <taxon>Bacteria</taxon>
        <taxon>Pseudomonadati</taxon>
        <taxon>Pseudomonadota</taxon>
        <taxon>Alphaproteobacteria</taxon>
        <taxon>Rhodobacterales</taxon>
        <taxon>Paracoccaceae</taxon>
        <taxon>Paracoccus</taxon>
    </lineage>
</organism>
<feature type="transmembrane region" description="Helical" evidence="1">
    <location>
        <begin position="39"/>
        <end position="62"/>
    </location>
</feature>
<feature type="transmembrane region" description="Helical" evidence="1">
    <location>
        <begin position="169"/>
        <end position="190"/>
    </location>
</feature>
<feature type="transmembrane region" description="Helical" evidence="1">
    <location>
        <begin position="126"/>
        <end position="149"/>
    </location>
</feature>
<evidence type="ECO:0000313" key="2">
    <source>
        <dbReference type="EMBL" id="MBK4216311.1"/>
    </source>
</evidence>
<evidence type="ECO:0000313" key="3">
    <source>
        <dbReference type="Proteomes" id="UP000640485"/>
    </source>
</evidence>
<accession>A0A934SFZ1</accession>
<protein>
    <submittedName>
        <fullName evidence="2">Uncharacterized protein</fullName>
    </submittedName>
</protein>
<keyword evidence="1" id="KW-1133">Transmembrane helix</keyword>
<feature type="transmembrane region" description="Helical" evidence="1">
    <location>
        <begin position="12"/>
        <end position="33"/>
    </location>
</feature>
<sequence length="258" mass="28150">MLSTLTAFRTFFAILTPLFGLRLITTTLFYLLLTTLGALFAVLAAFFSLRLVTAALFGLPFAALGTRRAVLAILVLNGPREAAFIVTLTRHGLWPLAIILTLCCTRTLLPPFTLRLVGTLGICARALALLILLTFFATLCTFAALRILGALTLLPTLGPLTTLALLRPLRTLAFTLFARPLFLSIALRVFTNDRAAVPAFSQDQRSVRQWSLLLRATGGPCPDKLGFGKLWRQNRQAGHDCCAIVNEPAHEVSFAPTR</sequence>
<comment type="caution">
    <text evidence="2">The sequence shown here is derived from an EMBL/GenBank/DDBJ whole genome shotgun (WGS) entry which is preliminary data.</text>
</comment>
<gene>
    <name evidence="2" type="ORF">JJJ17_10275</name>
</gene>
<keyword evidence="1" id="KW-0472">Membrane</keyword>
<name>A0A934SFZ1_9RHOB</name>